<dbReference type="Gene3D" id="3.50.50.60">
    <property type="entry name" value="FAD/NAD(P)-binding domain"/>
    <property type="match status" value="1"/>
</dbReference>
<dbReference type="Proteomes" id="UP000800035">
    <property type="component" value="Unassembled WGS sequence"/>
</dbReference>
<keyword evidence="8" id="KW-1185">Reference proteome</keyword>
<gene>
    <name evidence="7" type="ORF">CC80DRAFT_494712</name>
</gene>
<dbReference type="GO" id="GO:0016491">
    <property type="term" value="F:oxidoreductase activity"/>
    <property type="evidence" value="ECO:0007669"/>
    <property type="project" value="UniProtKB-KW"/>
</dbReference>
<reference evidence="7" key="1">
    <citation type="journal article" date="2020" name="Stud. Mycol.">
        <title>101 Dothideomycetes genomes: a test case for predicting lifestyles and emergence of pathogens.</title>
        <authorList>
            <person name="Haridas S."/>
            <person name="Albert R."/>
            <person name="Binder M."/>
            <person name="Bloem J."/>
            <person name="Labutti K."/>
            <person name="Salamov A."/>
            <person name="Andreopoulos B."/>
            <person name="Baker S."/>
            <person name="Barry K."/>
            <person name="Bills G."/>
            <person name="Bluhm B."/>
            <person name="Cannon C."/>
            <person name="Castanera R."/>
            <person name="Culley D."/>
            <person name="Daum C."/>
            <person name="Ezra D."/>
            <person name="Gonzalez J."/>
            <person name="Henrissat B."/>
            <person name="Kuo A."/>
            <person name="Liang C."/>
            <person name="Lipzen A."/>
            <person name="Lutzoni F."/>
            <person name="Magnuson J."/>
            <person name="Mondo S."/>
            <person name="Nolan M."/>
            <person name="Ohm R."/>
            <person name="Pangilinan J."/>
            <person name="Park H.-J."/>
            <person name="Ramirez L."/>
            <person name="Alfaro M."/>
            <person name="Sun H."/>
            <person name="Tritt A."/>
            <person name="Yoshinaga Y."/>
            <person name="Zwiers L.-H."/>
            <person name="Turgeon B."/>
            <person name="Goodwin S."/>
            <person name="Spatafora J."/>
            <person name="Crous P."/>
            <person name="Grigoriev I."/>
        </authorList>
    </citation>
    <scope>NUCLEOTIDE SEQUENCE</scope>
    <source>
        <strain evidence="7">CBS 675.92</strain>
    </source>
</reference>
<evidence type="ECO:0000256" key="1">
    <source>
        <dbReference type="ARBA" id="ARBA00001974"/>
    </source>
</evidence>
<evidence type="ECO:0000256" key="3">
    <source>
        <dbReference type="ARBA" id="ARBA00022630"/>
    </source>
</evidence>
<dbReference type="InterPro" id="IPR036188">
    <property type="entry name" value="FAD/NAD-bd_sf"/>
</dbReference>
<dbReference type="EMBL" id="ML977004">
    <property type="protein sequence ID" value="KAF1953431.1"/>
    <property type="molecule type" value="Genomic_DNA"/>
</dbReference>
<evidence type="ECO:0000256" key="2">
    <source>
        <dbReference type="ARBA" id="ARBA00010139"/>
    </source>
</evidence>
<comment type="similarity">
    <text evidence="2">Belongs to the FAD-binding monooxygenase family.</text>
</comment>
<dbReference type="AlphaFoldDB" id="A0A6A5TL65"/>
<feature type="non-terminal residue" evidence="7">
    <location>
        <position position="284"/>
    </location>
</feature>
<keyword evidence="3" id="KW-0285">Flavoprotein</keyword>
<evidence type="ECO:0000256" key="6">
    <source>
        <dbReference type="ARBA" id="ARBA00023002"/>
    </source>
</evidence>
<dbReference type="OrthoDB" id="66881at2759"/>
<proteinExistence type="inferred from homology"/>
<evidence type="ECO:0000313" key="8">
    <source>
        <dbReference type="Proteomes" id="UP000800035"/>
    </source>
</evidence>
<dbReference type="SUPFAM" id="SSF51905">
    <property type="entry name" value="FAD/NAD(P)-binding domain"/>
    <property type="match status" value="1"/>
</dbReference>
<dbReference type="PANTHER" id="PTHR43098">
    <property type="entry name" value="L-ORNITHINE N(5)-MONOOXYGENASE-RELATED"/>
    <property type="match status" value="1"/>
</dbReference>
<dbReference type="PRINTS" id="PR00420">
    <property type="entry name" value="RNGMNOXGNASE"/>
</dbReference>
<evidence type="ECO:0000256" key="5">
    <source>
        <dbReference type="ARBA" id="ARBA00022857"/>
    </source>
</evidence>
<evidence type="ECO:0000313" key="7">
    <source>
        <dbReference type="EMBL" id="KAF1953431.1"/>
    </source>
</evidence>
<accession>A0A6A5TL65</accession>
<keyword evidence="5" id="KW-0521">NADP</keyword>
<comment type="cofactor">
    <cofactor evidence="1">
        <name>FAD</name>
        <dbReference type="ChEBI" id="CHEBI:57692"/>
    </cofactor>
</comment>
<name>A0A6A5TL65_9PLEO</name>
<keyword evidence="6" id="KW-0560">Oxidoreductase</keyword>
<protein>
    <submittedName>
        <fullName evidence="7">FAD/NAD(P)-binding domain-containing protein</fullName>
    </submittedName>
</protein>
<dbReference type="InterPro" id="IPR050775">
    <property type="entry name" value="FAD-binding_Monooxygenases"/>
</dbReference>
<organism evidence="7 8">
    <name type="scientific">Byssothecium circinans</name>
    <dbReference type="NCBI Taxonomy" id="147558"/>
    <lineage>
        <taxon>Eukaryota</taxon>
        <taxon>Fungi</taxon>
        <taxon>Dikarya</taxon>
        <taxon>Ascomycota</taxon>
        <taxon>Pezizomycotina</taxon>
        <taxon>Dothideomycetes</taxon>
        <taxon>Pleosporomycetidae</taxon>
        <taxon>Pleosporales</taxon>
        <taxon>Massarineae</taxon>
        <taxon>Massarinaceae</taxon>
        <taxon>Byssothecium</taxon>
    </lineage>
</organism>
<dbReference type="PANTHER" id="PTHR43098:SF2">
    <property type="entry name" value="FAD-BINDING MONOOXYGENASE AUSB-RELATED"/>
    <property type="match status" value="1"/>
</dbReference>
<sequence>MSNYHDEGLPGVDALQVEQRYGEERAKRLRPEMDSQYIDISLSEEFKSFGDDPWVDPAKVKDAKAMFEKDRCQMLILGAGLGGLTYAVRMIQAGVPPEGIRLVDIAGGFGGTWYWHRYLGLSCDIESYCYLSLLEETGYVPKHRYSYGEEIRSYANLVAEKWGLSENGVFQTKAEKLVWDAEEKEWAVNLEQRRKGEEPQKLNVRTQYVVAVNGALNWAKLPGVQGLSEFQGPIFHASRWDYSTRSKVRSALSENHQNATQRPSKLRLYIERAIVYRCYIWCSS</sequence>
<evidence type="ECO:0000256" key="4">
    <source>
        <dbReference type="ARBA" id="ARBA00022827"/>
    </source>
</evidence>
<keyword evidence="4" id="KW-0274">FAD</keyword>